<evidence type="ECO:0000259" key="2">
    <source>
        <dbReference type="PROSITE" id="PS50987"/>
    </source>
</evidence>
<feature type="domain" description="HTH arsR-type" evidence="2">
    <location>
        <begin position="6"/>
        <end position="103"/>
    </location>
</feature>
<dbReference type="InterPro" id="IPR011991">
    <property type="entry name" value="ArsR-like_HTH"/>
</dbReference>
<dbReference type="RefSeq" id="WP_110842925.1">
    <property type="nucleotide sequence ID" value="NZ_QJVJ01000013.1"/>
</dbReference>
<evidence type="ECO:0000256" key="1">
    <source>
        <dbReference type="ARBA" id="ARBA00023125"/>
    </source>
</evidence>
<proteinExistence type="predicted"/>
<dbReference type="InterPro" id="IPR036388">
    <property type="entry name" value="WH-like_DNA-bd_sf"/>
</dbReference>
<comment type="caution">
    <text evidence="3">The sequence shown here is derived from an EMBL/GenBank/DDBJ whole genome shotgun (WGS) entry which is preliminary data.</text>
</comment>
<dbReference type="SMART" id="SM00418">
    <property type="entry name" value="HTH_ARSR"/>
    <property type="match status" value="1"/>
</dbReference>
<keyword evidence="4" id="KW-1185">Reference proteome</keyword>
<gene>
    <name evidence="3" type="ORF">DLM86_25695</name>
</gene>
<evidence type="ECO:0000313" key="4">
    <source>
        <dbReference type="Proteomes" id="UP000247476"/>
    </source>
</evidence>
<dbReference type="SUPFAM" id="SSF46785">
    <property type="entry name" value="Winged helix' DNA-binding domain"/>
    <property type="match status" value="1"/>
</dbReference>
<dbReference type="GO" id="GO:0003700">
    <property type="term" value="F:DNA-binding transcription factor activity"/>
    <property type="evidence" value="ECO:0007669"/>
    <property type="project" value="InterPro"/>
</dbReference>
<accession>A0A2V5JX59</accession>
<reference evidence="3 4" key="1">
    <citation type="submission" date="2018-05" db="EMBL/GenBank/DDBJ databases">
        <title>Paenibacillus flagellatus sp. nov., isolated from selenium mineral soil.</title>
        <authorList>
            <person name="Dai X."/>
        </authorList>
    </citation>
    <scope>NUCLEOTIDE SEQUENCE [LARGE SCALE GENOMIC DNA]</scope>
    <source>
        <strain evidence="3 4">DXL2</strain>
    </source>
</reference>
<dbReference type="PROSITE" id="PS50987">
    <property type="entry name" value="HTH_ARSR_2"/>
    <property type="match status" value="1"/>
</dbReference>
<dbReference type="InterPro" id="IPR001845">
    <property type="entry name" value="HTH_ArsR_DNA-bd_dom"/>
</dbReference>
<keyword evidence="1" id="KW-0238">DNA-binding</keyword>
<sequence length="118" mass="13116">MRTLFHPQMKDVQLSTVFYALSDPVRLGIVARLGRENELSCGGFGGDSPKSTMSHHFKVLRESGVIRTRIEGTQRFISLRHEELEKRFPGLLRAVLANAEPSDPCMDLSPSSPSPPQP</sequence>
<dbReference type="Gene3D" id="1.10.10.10">
    <property type="entry name" value="Winged helix-like DNA-binding domain superfamily/Winged helix DNA-binding domain"/>
    <property type="match status" value="1"/>
</dbReference>
<dbReference type="CDD" id="cd00090">
    <property type="entry name" value="HTH_ARSR"/>
    <property type="match status" value="1"/>
</dbReference>
<dbReference type="EMBL" id="QJVJ01000013">
    <property type="protein sequence ID" value="PYI51429.1"/>
    <property type="molecule type" value="Genomic_DNA"/>
</dbReference>
<dbReference type="Pfam" id="PF12840">
    <property type="entry name" value="HTH_20"/>
    <property type="match status" value="1"/>
</dbReference>
<dbReference type="Proteomes" id="UP000247476">
    <property type="component" value="Unassembled WGS sequence"/>
</dbReference>
<name>A0A2V5JX59_9BACL</name>
<evidence type="ECO:0000313" key="3">
    <source>
        <dbReference type="EMBL" id="PYI51429.1"/>
    </source>
</evidence>
<protein>
    <submittedName>
        <fullName evidence="3">Transcriptional regulator</fullName>
    </submittedName>
</protein>
<dbReference type="AlphaFoldDB" id="A0A2V5JX59"/>
<dbReference type="OrthoDB" id="9798835at2"/>
<organism evidence="3 4">
    <name type="scientific">Paenibacillus flagellatus</name>
    <dbReference type="NCBI Taxonomy" id="2211139"/>
    <lineage>
        <taxon>Bacteria</taxon>
        <taxon>Bacillati</taxon>
        <taxon>Bacillota</taxon>
        <taxon>Bacilli</taxon>
        <taxon>Bacillales</taxon>
        <taxon>Paenibacillaceae</taxon>
        <taxon>Paenibacillus</taxon>
    </lineage>
</organism>
<dbReference type="GO" id="GO:0003677">
    <property type="term" value="F:DNA binding"/>
    <property type="evidence" value="ECO:0007669"/>
    <property type="project" value="UniProtKB-KW"/>
</dbReference>
<dbReference type="InterPro" id="IPR036390">
    <property type="entry name" value="WH_DNA-bd_sf"/>
</dbReference>